<reference evidence="2 3" key="1">
    <citation type="submission" date="2021-01" db="EMBL/GenBank/DDBJ databases">
        <title>Whole genome shotgun sequence of Planobispora siamensis NBRC 107568.</title>
        <authorList>
            <person name="Komaki H."/>
            <person name="Tamura T."/>
        </authorList>
    </citation>
    <scope>NUCLEOTIDE SEQUENCE [LARGE SCALE GENOMIC DNA]</scope>
    <source>
        <strain evidence="2 3">NBRC 107568</strain>
    </source>
</reference>
<protein>
    <recommendedName>
        <fullName evidence="4">PKD domain containing protein</fullName>
    </recommendedName>
</protein>
<evidence type="ECO:0008006" key="4">
    <source>
        <dbReference type="Google" id="ProtNLM"/>
    </source>
</evidence>
<evidence type="ECO:0000313" key="2">
    <source>
        <dbReference type="EMBL" id="GIH90960.1"/>
    </source>
</evidence>
<evidence type="ECO:0000313" key="3">
    <source>
        <dbReference type="Proteomes" id="UP000619788"/>
    </source>
</evidence>
<dbReference type="Pfam" id="PF17164">
    <property type="entry name" value="DUF5122"/>
    <property type="match status" value="2"/>
</dbReference>
<dbReference type="EMBL" id="BOOJ01000014">
    <property type="protein sequence ID" value="GIH90960.1"/>
    <property type="molecule type" value="Genomic_DNA"/>
</dbReference>
<organism evidence="2 3">
    <name type="scientific">Planobispora siamensis</name>
    <dbReference type="NCBI Taxonomy" id="936338"/>
    <lineage>
        <taxon>Bacteria</taxon>
        <taxon>Bacillati</taxon>
        <taxon>Actinomycetota</taxon>
        <taxon>Actinomycetes</taxon>
        <taxon>Streptosporangiales</taxon>
        <taxon>Streptosporangiaceae</taxon>
        <taxon>Planobispora</taxon>
    </lineage>
</organism>
<evidence type="ECO:0000256" key="1">
    <source>
        <dbReference type="SAM" id="SignalP"/>
    </source>
</evidence>
<accession>A0A8J3SD38</accession>
<comment type="caution">
    <text evidence="2">The sequence shown here is derived from an EMBL/GenBank/DDBJ whole genome shotgun (WGS) entry which is preliminary data.</text>
</comment>
<dbReference type="Proteomes" id="UP000619788">
    <property type="component" value="Unassembled WGS sequence"/>
</dbReference>
<dbReference type="SUPFAM" id="SSF69322">
    <property type="entry name" value="Tricorn protease domain 2"/>
    <property type="match status" value="1"/>
</dbReference>
<proteinExistence type="predicted"/>
<name>A0A8J3SD38_9ACTN</name>
<sequence length="426" mass="43594">MLARTVSVPAATLAATTLTVAATLAAPPGVAAAGSVAHGRVVSADPVDTTPHVLDGIVNAITLVGGTVVVGGSFTEVREARDSAVLERTNIFAYDLATGRIVHGFEPYLNGAVTSLAAGADGTVYAGGGFSATDGVTTRKVVRLRLSDGSPVTGFRAHAFGGSVTSLVRSGSRLYLGGDFTHVGRTPRTALARVDAVTGAVDPEFAITPGAPRGSRTRVHAMALSGSRLAVDGSFTTLDGLSRPQLGLIDVGAARAKVADWRTDAYAPSCSAAFPSYVRGLDFAPDGRYFVVVTSGGPGGPRKLCDSAARFETHVRGGTRPTWVNHTGGDSLYAVAVTGSAVYVGGHQRWLDNPTGSDSAGPGAVARPGIGAIHPTTGRALSWNPTRDRGIGVKAFLAHPAGLLVGSDTIRLGHEYHARIGMFPLP</sequence>
<dbReference type="InterPro" id="IPR013431">
    <property type="entry name" value="Delta_60_rpt"/>
</dbReference>
<keyword evidence="3" id="KW-1185">Reference proteome</keyword>
<keyword evidence="1" id="KW-0732">Signal</keyword>
<gene>
    <name evidence="2" type="ORF">Psi01_15900</name>
</gene>
<dbReference type="RefSeq" id="WP_204063279.1">
    <property type="nucleotide sequence ID" value="NZ_BOOJ01000014.1"/>
</dbReference>
<dbReference type="Gene3D" id="2.80.10.50">
    <property type="match status" value="1"/>
</dbReference>
<feature type="chain" id="PRO_5038711029" description="PKD domain containing protein" evidence="1">
    <location>
        <begin position="22"/>
        <end position="426"/>
    </location>
</feature>
<dbReference type="AlphaFoldDB" id="A0A8J3SD38"/>
<feature type="signal peptide" evidence="1">
    <location>
        <begin position="1"/>
        <end position="21"/>
    </location>
</feature>